<dbReference type="EMBL" id="CP132315">
    <property type="protein sequence ID" value="WLS05133.1"/>
    <property type="molecule type" value="Genomic_DNA"/>
</dbReference>
<sequence length="338" mass="35860">MVNSGGPLQKFAGLKLAGTGRALPARAVSSAELDRLHGFDPGYLQSVTGVAKRYVCEAEDQIELARQAALKALDAAGLRPQDLDMIICASAVPYQPIPATAPAIQRALGIEDGTCFATDVNSTCLSFPVALHFASGLLQGGAYENILIVSSEIASRALAWKEAPAVAGLFGDGAAAAVLKRDDKAGIVASRFTTLSSGFEACGLASGGTRFDFHKEFELFSKHSLFMMDGKELFRLTARDFGTFVDRLLVIADTGKDEIDRVIAHQASPGALAHMTRLCAFRQEQVIDISAEVGNQVAASIPFVLDYAFEHDLVREGDRIMMLGTSAGVSFGGLVMDL</sequence>
<dbReference type="Pfam" id="PF08541">
    <property type="entry name" value="ACP_syn_III_C"/>
    <property type="match status" value="1"/>
</dbReference>
<keyword evidence="6" id="KW-1185">Reference proteome</keyword>
<evidence type="ECO:0000313" key="6">
    <source>
        <dbReference type="Proteomes" id="UP001225788"/>
    </source>
</evidence>
<dbReference type="CDD" id="cd00830">
    <property type="entry name" value="KAS_III"/>
    <property type="match status" value="1"/>
</dbReference>
<geneLocation type="plasmid" evidence="5 6">
    <name>unnamed1</name>
</geneLocation>
<dbReference type="InterPro" id="IPR016039">
    <property type="entry name" value="Thiolase-like"/>
</dbReference>
<organism evidence="5 6">
    <name type="scientific">Shinella oryzae</name>
    <dbReference type="NCBI Taxonomy" id="2871820"/>
    <lineage>
        <taxon>Bacteria</taxon>
        <taxon>Pseudomonadati</taxon>
        <taxon>Pseudomonadota</taxon>
        <taxon>Alphaproteobacteria</taxon>
        <taxon>Hyphomicrobiales</taxon>
        <taxon>Rhizobiaceae</taxon>
        <taxon>Shinella</taxon>
    </lineage>
</organism>
<dbReference type="Gene3D" id="3.40.47.10">
    <property type="match status" value="1"/>
</dbReference>
<protein>
    <submittedName>
        <fullName evidence="5">3-oxoacyl-[acyl-carrier-protein] synthase III C-terminal domain-containing protein</fullName>
    </submittedName>
</protein>
<keyword evidence="1" id="KW-0808">Transferase</keyword>
<accession>A0ABY9KAN4</accession>
<evidence type="ECO:0000259" key="3">
    <source>
        <dbReference type="Pfam" id="PF08541"/>
    </source>
</evidence>
<reference evidence="5 6" key="1">
    <citation type="submission" date="2023-08" db="EMBL/GenBank/DDBJ databases">
        <title>Pathogen: clinical or host-associated sample.</title>
        <authorList>
            <person name="Hergert J."/>
            <person name="Casey R."/>
            <person name="Wagner J."/>
            <person name="Young E.L."/>
            <person name="Oakeson K.F."/>
        </authorList>
    </citation>
    <scope>NUCLEOTIDE SEQUENCE [LARGE SCALE GENOMIC DNA]</scope>
    <source>
        <strain evidence="5 6">UPHL-collab-2</strain>
        <plasmid evidence="5 6">unnamed1</plasmid>
    </source>
</reference>
<keyword evidence="5" id="KW-0614">Plasmid</keyword>
<dbReference type="PANTHER" id="PTHR34069">
    <property type="entry name" value="3-OXOACYL-[ACYL-CARRIER-PROTEIN] SYNTHASE 3"/>
    <property type="match status" value="1"/>
</dbReference>
<evidence type="ECO:0000256" key="2">
    <source>
        <dbReference type="ARBA" id="ARBA00023315"/>
    </source>
</evidence>
<dbReference type="Pfam" id="PF08545">
    <property type="entry name" value="ACP_syn_III"/>
    <property type="match status" value="1"/>
</dbReference>
<dbReference type="InterPro" id="IPR013747">
    <property type="entry name" value="ACP_syn_III_C"/>
</dbReference>
<evidence type="ECO:0000256" key="1">
    <source>
        <dbReference type="ARBA" id="ARBA00022679"/>
    </source>
</evidence>
<dbReference type="SUPFAM" id="SSF53901">
    <property type="entry name" value="Thiolase-like"/>
    <property type="match status" value="1"/>
</dbReference>
<proteinExistence type="predicted"/>
<evidence type="ECO:0000259" key="4">
    <source>
        <dbReference type="Pfam" id="PF08545"/>
    </source>
</evidence>
<dbReference type="PANTHER" id="PTHR34069:SF2">
    <property type="entry name" value="BETA-KETOACYL-[ACYL-CARRIER-PROTEIN] SYNTHASE III"/>
    <property type="match status" value="1"/>
</dbReference>
<gene>
    <name evidence="5" type="ORF">Q9315_23510</name>
</gene>
<dbReference type="Proteomes" id="UP001225788">
    <property type="component" value="Plasmid unnamed1"/>
</dbReference>
<keyword evidence="2" id="KW-0012">Acyltransferase</keyword>
<name>A0ABY9KAN4_9HYPH</name>
<feature type="domain" description="Beta-ketoacyl-[acyl-carrier-protein] synthase III C-terminal" evidence="3">
    <location>
        <begin position="253"/>
        <end position="336"/>
    </location>
</feature>
<dbReference type="RefSeq" id="WP_306161607.1">
    <property type="nucleotide sequence ID" value="NZ_CP132315.1"/>
</dbReference>
<evidence type="ECO:0000313" key="5">
    <source>
        <dbReference type="EMBL" id="WLS05133.1"/>
    </source>
</evidence>
<feature type="domain" description="Beta-ketoacyl-[acyl-carrier-protein] synthase III N-terminal" evidence="4">
    <location>
        <begin position="119"/>
        <end position="193"/>
    </location>
</feature>
<dbReference type="InterPro" id="IPR013751">
    <property type="entry name" value="ACP_syn_III_N"/>
</dbReference>